<dbReference type="OrthoDB" id="1902587at2759"/>
<dbReference type="PANTHER" id="PTHR46222">
    <property type="entry name" value="PEPTIDYL-PROLYL CIS-TRANS ISOMERASE FKBP7/14"/>
    <property type="match status" value="1"/>
</dbReference>
<sequence>RTCLHFTSAVCSRVFCCSPAASAPAPSPESSDIRLWKTKAMSKSILVISCLLLVAISNSLVRAEDLKVEVISTPEVCEQKSKNGDSLTMHYTGTLQADGKKFDSSFDRDQPFTFQLGAGQVIKGWDQGLLNMCVGEKRKLTIPPQLGYGDQGAGNVIPPKATLLFDVELINIGNAPPTTNVFKEIDDNADKQLSREEVSEYLKKQMTAVEGQDSEELKNMLAENDKLVEEIFQHEDKDKNGFISHDEFSGPKHDEL</sequence>
<gene>
    <name evidence="17" type="primary">Fkbp14</name>
    <name evidence="17" type="synonym">Fkbp13</name>
    <name evidence="17" type="ORF">CG9847</name>
</gene>
<keyword evidence="3" id="KW-0732">Signal</keyword>
<evidence type="ECO:0000256" key="11">
    <source>
        <dbReference type="ARBA" id="ARBA00059888"/>
    </source>
</evidence>
<dbReference type="GO" id="GO:0003755">
    <property type="term" value="F:peptidyl-prolyl cis-trans isomerase activity"/>
    <property type="evidence" value="ECO:0007669"/>
    <property type="project" value="UniProtKB-KW"/>
</dbReference>
<keyword evidence="6" id="KW-0106">Calcium</keyword>
<feature type="domain" description="EF-hand" evidence="15">
    <location>
        <begin position="180"/>
        <end position="208"/>
    </location>
</feature>
<keyword evidence="7 13" id="KW-0697">Rotamase</keyword>
<reference evidence="16" key="1">
    <citation type="submission" date="1999-03" db="EMBL/GenBank/DDBJ databases">
        <authorList>
            <person name="Tsang G."/>
            <person name="Brokstein P."/>
            <person name="Frise E."/>
            <person name="Harvey D."/>
            <person name="Evans-Holm M."/>
            <person name="Lewis S.E."/>
            <person name="Suh C."/>
            <person name="Rubin G.M."/>
        </authorList>
    </citation>
    <scope>NUCLEOTIDE SEQUENCE</scope>
</reference>
<evidence type="ECO:0000256" key="7">
    <source>
        <dbReference type="ARBA" id="ARBA00023110"/>
    </source>
</evidence>
<dbReference type="FunFam" id="3.10.50.40:FF:000006">
    <property type="entry name" value="Peptidyl-prolyl cis-trans isomerase"/>
    <property type="match status" value="1"/>
</dbReference>
<dbReference type="GO" id="GO:0005783">
    <property type="term" value="C:endoplasmic reticulum"/>
    <property type="evidence" value="ECO:0007669"/>
    <property type="project" value="UniProtKB-ARBA"/>
</dbReference>
<dbReference type="FunFam" id="1.10.238.10:FF:000118">
    <property type="entry name" value="Peptidylprolyl isomerase"/>
    <property type="match status" value="1"/>
</dbReference>
<evidence type="ECO:0000256" key="5">
    <source>
        <dbReference type="ARBA" id="ARBA00022824"/>
    </source>
</evidence>
<dbReference type="InterPro" id="IPR052273">
    <property type="entry name" value="PPIase_FKBP"/>
</dbReference>
<dbReference type="InterPro" id="IPR046357">
    <property type="entry name" value="PPIase_dom_sf"/>
</dbReference>
<feature type="non-terminal residue" evidence="16">
    <location>
        <position position="1"/>
    </location>
</feature>
<keyword evidence="10 13" id="KW-0413">Isomerase</keyword>
<evidence type="ECO:0000256" key="10">
    <source>
        <dbReference type="ARBA" id="ARBA00023235"/>
    </source>
</evidence>
<evidence type="ECO:0000256" key="9">
    <source>
        <dbReference type="ARBA" id="ARBA00023180"/>
    </source>
</evidence>
<dbReference type="AGR" id="FB:FBgn0010470"/>
<dbReference type="AlphaFoldDB" id="Q9XZ54"/>
<dbReference type="Gene3D" id="1.10.238.10">
    <property type="entry name" value="EF-hand"/>
    <property type="match status" value="1"/>
</dbReference>
<comment type="subunit">
    <text evidence="12">Monomer. Homodimer. Interacts with type III, type IV and type X collagens.</text>
</comment>
<dbReference type="GO" id="GO:0005509">
    <property type="term" value="F:calcium ion binding"/>
    <property type="evidence" value="ECO:0007669"/>
    <property type="project" value="InterPro"/>
</dbReference>
<dbReference type="InterPro" id="IPR002048">
    <property type="entry name" value="EF_hand_dom"/>
</dbReference>
<dbReference type="GO" id="GO:0046716">
    <property type="term" value="P:muscle cell cellular homeostasis"/>
    <property type="evidence" value="ECO:0000315"/>
    <property type="project" value="FlyBase"/>
</dbReference>
<dbReference type="CDD" id="cd00051">
    <property type="entry name" value="EFh"/>
    <property type="match status" value="1"/>
</dbReference>
<accession>Q9XZ54</accession>
<dbReference type="UCSC" id="CG9847-RC">
    <property type="organism name" value="d. melanogaster"/>
</dbReference>
<evidence type="ECO:0000259" key="14">
    <source>
        <dbReference type="PROSITE" id="PS50059"/>
    </source>
</evidence>
<dbReference type="Pfam" id="PF00254">
    <property type="entry name" value="FKBP_C"/>
    <property type="match status" value="1"/>
</dbReference>
<dbReference type="ExpressionAtlas" id="Q9XZ54">
    <property type="expression patterns" value="baseline and differential"/>
</dbReference>
<feature type="domain" description="EF-hand" evidence="15">
    <location>
        <begin position="223"/>
        <end position="256"/>
    </location>
</feature>
<proteinExistence type="evidence at transcript level"/>
<keyword evidence="4" id="KW-0677">Repeat</keyword>
<evidence type="ECO:0000313" key="16">
    <source>
        <dbReference type="EMBL" id="AAD27854.2"/>
    </source>
</evidence>
<evidence type="ECO:0000256" key="13">
    <source>
        <dbReference type="PROSITE-ProRule" id="PRU00277"/>
    </source>
</evidence>
<dbReference type="PANTHER" id="PTHR46222:SF3">
    <property type="entry name" value="PEPTIDYLPROLYL ISOMERASE"/>
    <property type="match status" value="1"/>
</dbReference>
<keyword evidence="5" id="KW-0256">Endoplasmic reticulum</keyword>
<keyword evidence="2" id="KW-0479">Metal-binding</keyword>
<evidence type="ECO:0000256" key="6">
    <source>
        <dbReference type="ARBA" id="ARBA00022837"/>
    </source>
</evidence>
<dbReference type="InterPro" id="IPR018247">
    <property type="entry name" value="EF_Hand_1_Ca_BS"/>
</dbReference>
<dbReference type="PeptideAtlas" id="Q9XZ54"/>
<evidence type="ECO:0000256" key="12">
    <source>
        <dbReference type="ARBA" id="ARBA00063812"/>
    </source>
</evidence>
<evidence type="ECO:0000313" key="17">
    <source>
        <dbReference type="FlyBase" id="FBgn0010470"/>
    </source>
</evidence>
<comment type="function">
    <text evidence="11">PPIase which accelerates the folding of proteins during protein synthesis. Has a preference for substrates containing 4-hydroxylproline modifications, including type III collagen. May also target type VI and type X collagens.</text>
</comment>
<dbReference type="PROSITE" id="PS00018">
    <property type="entry name" value="EF_HAND_1"/>
    <property type="match status" value="2"/>
</dbReference>
<dbReference type="FlyBase" id="FBgn0010470">
    <property type="gene designation" value="Fkbp14"/>
</dbReference>
<evidence type="ECO:0000256" key="3">
    <source>
        <dbReference type="ARBA" id="ARBA00022729"/>
    </source>
</evidence>
<dbReference type="SUPFAM" id="SSF47473">
    <property type="entry name" value="EF-hand"/>
    <property type="match status" value="1"/>
</dbReference>
<dbReference type="InterPro" id="IPR011992">
    <property type="entry name" value="EF-hand-dom_pair"/>
</dbReference>
<dbReference type="GO" id="GO:0005615">
    <property type="term" value="C:extracellular space"/>
    <property type="evidence" value="ECO:0000314"/>
    <property type="project" value="FlyBase"/>
</dbReference>
<evidence type="ECO:0000256" key="4">
    <source>
        <dbReference type="ARBA" id="ARBA00022737"/>
    </source>
</evidence>
<evidence type="ECO:0000259" key="15">
    <source>
        <dbReference type="PROSITE" id="PS50222"/>
    </source>
</evidence>
<evidence type="ECO:0000256" key="1">
    <source>
        <dbReference type="ARBA" id="ARBA00000971"/>
    </source>
</evidence>
<dbReference type="EC" id="5.2.1.8" evidence="13"/>
<evidence type="ECO:0000256" key="2">
    <source>
        <dbReference type="ARBA" id="ARBA00022723"/>
    </source>
</evidence>
<name>Q9XZ54_DROME</name>
<dbReference type="PhylomeDB" id="Q9XZ54"/>
<dbReference type="SUPFAM" id="SSF54534">
    <property type="entry name" value="FKBP-like"/>
    <property type="match status" value="1"/>
</dbReference>
<feature type="domain" description="PPIase FKBP-type" evidence="14">
    <location>
        <begin position="84"/>
        <end position="173"/>
    </location>
</feature>
<dbReference type="VEuPathDB" id="VectorBase:FBgn0010470"/>
<evidence type="ECO:0000256" key="8">
    <source>
        <dbReference type="ARBA" id="ARBA00023157"/>
    </source>
</evidence>
<reference evidence="16" key="2">
    <citation type="submission" date="2003-02" db="EMBL/GenBank/DDBJ databases">
        <authorList>
            <person name="Stapleton M."/>
            <person name="Brokstein P."/>
            <person name="Hong L."/>
            <person name="Agbayani A."/>
            <person name="Carlson J."/>
            <person name="Champe M."/>
            <person name="Chavez C."/>
            <person name="Dorsett V."/>
            <person name="Dresnek D."/>
            <person name="Farfan D."/>
            <person name="Frise E."/>
            <person name="George R."/>
            <person name="Gonzalez M."/>
            <person name="Guarin H."/>
            <person name="Kronmiller B."/>
            <person name="Li P."/>
            <person name="Liao G."/>
            <person name="Miranda A."/>
            <person name="Mungall C.J."/>
            <person name="Nunoo J."/>
            <person name="Pacleb J."/>
            <person name="Paragas V."/>
            <person name="Park S."/>
            <person name="Patel S."/>
            <person name="Phouanenavong S."/>
            <person name="Wan K."/>
            <person name="Yu C."/>
            <person name="Lewis S.E."/>
            <person name="Rubin G.M."/>
            <person name="Celniker S."/>
        </authorList>
    </citation>
    <scope>NUCLEOTIDE SEQUENCE</scope>
</reference>
<dbReference type="PROSITE" id="PS50222">
    <property type="entry name" value="EF_HAND_2"/>
    <property type="match status" value="2"/>
</dbReference>
<keyword evidence="9" id="KW-0325">Glycoprotein</keyword>
<dbReference type="PROSITE" id="PS50059">
    <property type="entry name" value="FKBP_PPIASE"/>
    <property type="match status" value="1"/>
</dbReference>
<dbReference type="EMBL" id="AF132555">
    <property type="protein sequence ID" value="AAD27854.2"/>
    <property type="molecule type" value="mRNA"/>
</dbReference>
<protein>
    <recommendedName>
        <fullName evidence="13">peptidylprolyl isomerase</fullName>
        <ecNumber evidence="13">5.2.1.8</ecNumber>
    </recommendedName>
</protein>
<organism evidence="16">
    <name type="scientific">Drosophila melanogaster</name>
    <name type="common">Fruit fly</name>
    <dbReference type="NCBI Taxonomy" id="7227"/>
    <lineage>
        <taxon>Eukaryota</taxon>
        <taxon>Metazoa</taxon>
        <taxon>Ecdysozoa</taxon>
        <taxon>Arthropoda</taxon>
        <taxon>Hexapoda</taxon>
        <taxon>Insecta</taxon>
        <taxon>Pterygota</taxon>
        <taxon>Neoptera</taxon>
        <taxon>Endopterygota</taxon>
        <taxon>Diptera</taxon>
        <taxon>Brachycera</taxon>
        <taxon>Muscomorpha</taxon>
        <taxon>Ephydroidea</taxon>
        <taxon>Drosophilidae</taxon>
        <taxon>Drosophila</taxon>
        <taxon>Sophophora</taxon>
    </lineage>
</organism>
<dbReference type="InterPro" id="IPR001179">
    <property type="entry name" value="PPIase_FKBP_dom"/>
</dbReference>
<comment type="catalytic activity">
    <reaction evidence="1 13">
        <text>[protein]-peptidylproline (omega=180) = [protein]-peptidylproline (omega=0)</text>
        <dbReference type="Rhea" id="RHEA:16237"/>
        <dbReference type="Rhea" id="RHEA-COMP:10747"/>
        <dbReference type="Rhea" id="RHEA-COMP:10748"/>
        <dbReference type="ChEBI" id="CHEBI:83833"/>
        <dbReference type="ChEBI" id="CHEBI:83834"/>
        <dbReference type="EC" id="5.2.1.8"/>
    </reaction>
</comment>
<keyword evidence="8" id="KW-1015">Disulfide bond</keyword>
<dbReference type="Gene3D" id="3.10.50.40">
    <property type="match status" value="1"/>
</dbReference>